<accession>A0AA39LUG7</accession>
<keyword evidence="4 6" id="KW-0067">ATP-binding</keyword>
<dbReference type="PROSITE" id="PS00107">
    <property type="entry name" value="PROTEIN_KINASE_ATP"/>
    <property type="match status" value="1"/>
</dbReference>
<name>A0AA39LUG7_9BILA</name>
<feature type="region of interest" description="Disordered" evidence="8">
    <location>
        <begin position="339"/>
        <end position="370"/>
    </location>
</feature>
<feature type="binding site" evidence="6">
    <location>
        <position position="101"/>
    </location>
    <ligand>
        <name>ATP</name>
        <dbReference type="ChEBI" id="CHEBI:30616"/>
    </ligand>
</feature>
<evidence type="ECO:0000256" key="1">
    <source>
        <dbReference type="ARBA" id="ARBA00022679"/>
    </source>
</evidence>
<dbReference type="InterPro" id="IPR008271">
    <property type="entry name" value="Ser/Thr_kinase_AS"/>
</dbReference>
<evidence type="ECO:0000256" key="7">
    <source>
        <dbReference type="RuleBase" id="RU000304"/>
    </source>
</evidence>
<comment type="similarity">
    <text evidence="5">Belongs to the protein kinase superfamily. Ser/Thr protein kinase family. GCN2 subfamily.</text>
</comment>
<dbReference type="PROSITE" id="PS00108">
    <property type="entry name" value="PROTEIN_KINASE_ST"/>
    <property type="match status" value="1"/>
</dbReference>
<dbReference type="InterPro" id="IPR017441">
    <property type="entry name" value="Protein_kinase_ATP_BS"/>
</dbReference>
<proteinExistence type="inferred from homology"/>
<sequence length="370" mass="42520">MVAIAVEESPNVADMTSAFATIEIDEEKPSKELEEPLEEQKPEAQEESDPKANLNAGNRFASWNATLIGEGAFGSVLLVVNDDGRKLAVKRIPVKYDAAMKQTVEYEFMEELKGHENVVQSFGMELEGAEFIHISMEYVCYDLHYLTKYINHGNVRHFFRQLIEGVRHIHSRGIAHRDIKPENLLINEKFVLKITDFGLAERFRDKENNEVLLTGTAGTSPYVSPEGRCDEGFHAEPHDIFACGVVLLFLLTGNTHWDKADPIEDLRYKKFLSGAMYQEKSWKVIQGNAVTLLKRVLKDKPDRRATIEEILRSGWVMEEEERLNWDRLRNGIKKVYATPVPNEQKKEEQEEFVWKPNYGRPKKAKKKAKR</sequence>
<evidence type="ECO:0000256" key="6">
    <source>
        <dbReference type="PROSITE-ProRule" id="PRU10141"/>
    </source>
</evidence>
<evidence type="ECO:0000256" key="2">
    <source>
        <dbReference type="ARBA" id="ARBA00022741"/>
    </source>
</evidence>
<keyword evidence="3" id="KW-0418">Kinase</keyword>
<evidence type="ECO:0000256" key="4">
    <source>
        <dbReference type="ARBA" id="ARBA00022840"/>
    </source>
</evidence>
<dbReference type="InterPro" id="IPR050339">
    <property type="entry name" value="CC_SR_Kinase"/>
</dbReference>
<dbReference type="AlphaFoldDB" id="A0AA39LUG7"/>
<dbReference type="EMBL" id="JAUCMV010000003">
    <property type="protein sequence ID" value="KAK0410611.1"/>
    <property type="molecule type" value="Genomic_DNA"/>
</dbReference>
<dbReference type="PROSITE" id="PS50011">
    <property type="entry name" value="PROTEIN_KINASE_DOM"/>
    <property type="match status" value="1"/>
</dbReference>
<dbReference type="SMART" id="SM00220">
    <property type="entry name" value="S_TKc"/>
    <property type="match status" value="1"/>
</dbReference>
<dbReference type="InterPro" id="IPR000719">
    <property type="entry name" value="Prot_kinase_dom"/>
</dbReference>
<keyword evidence="1" id="KW-0808">Transferase</keyword>
<dbReference type="SUPFAM" id="SSF56112">
    <property type="entry name" value="Protein kinase-like (PK-like)"/>
    <property type="match status" value="1"/>
</dbReference>
<feature type="compositionally biased region" description="Basic and acidic residues" evidence="8">
    <location>
        <begin position="27"/>
        <end position="50"/>
    </location>
</feature>
<comment type="caution">
    <text evidence="10">The sequence shown here is derived from an EMBL/GenBank/DDBJ whole genome shotgun (WGS) entry which is preliminary data.</text>
</comment>
<dbReference type="Proteomes" id="UP001175271">
    <property type="component" value="Unassembled WGS sequence"/>
</dbReference>
<evidence type="ECO:0000259" key="9">
    <source>
        <dbReference type="PROSITE" id="PS50011"/>
    </source>
</evidence>
<reference evidence="10" key="1">
    <citation type="submission" date="2023-06" db="EMBL/GenBank/DDBJ databases">
        <title>Genomic analysis of the entomopathogenic nematode Steinernema hermaphroditum.</title>
        <authorList>
            <person name="Schwarz E.M."/>
            <person name="Heppert J.K."/>
            <person name="Baniya A."/>
            <person name="Schwartz H.T."/>
            <person name="Tan C.-H."/>
            <person name="Antoshechkin I."/>
            <person name="Sternberg P.W."/>
            <person name="Goodrich-Blair H."/>
            <person name="Dillman A.R."/>
        </authorList>
    </citation>
    <scope>NUCLEOTIDE SEQUENCE</scope>
    <source>
        <strain evidence="10">PS9179</strain>
        <tissue evidence="10">Whole animal</tissue>
    </source>
</reference>
<feature type="compositionally biased region" description="Basic residues" evidence="8">
    <location>
        <begin position="360"/>
        <end position="370"/>
    </location>
</feature>
<feature type="domain" description="Protein kinase" evidence="9">
    <location>
        <begin position="62"/>
        <end position="316"/>
    </location>
</feature>
<gene>
    <name evidence="10" type="ORF">QR680_005233</name>
</gene>
<dbReference type="Pfam" id="PF00069">
    <property type="entry name" value="Pkinase"/>
    <property type="match status" value="1"/>
</dbReference>
<evidence type="ECO:0000256" key="8">
    <source>
        <dbReference type="SAM" id="MobiDB-lite"/>
    </source>
</evidence>
<organism evidence="10 11">
    <name type="scientific">Steinernema hermaphroditum</name>
    <dbReference type="NCBI Taxonomy" id="289476"/>
    <lineage>
        <taxon>Eukaryota</taxon>
        <taxon>Metazoa</taxon>
        <taxon>Ecdysozoa</taxon>
        <taxon>Nematoda</taxon>
        <taxon>Chromadorea</taxon>
        <taxon>Rhabditida</taxon>
        <taxon>Tylenchina</taxon>
        <taxon>Panagrolaimomorpha</taxon>
        <taxon>Strongyloidoidea</taxon>
        <taxon>Steinernematidae</taxon>
        <taxon>Steinernema</taxon>
    </lineage>
</organism>
<dbReference type="GO" id="GO:0005634">
    <property type="term" value="C:nucleus"/>
    <property type="evidence" value="ECO:0007669"/>
    <property type="project" value="TreeGrafter"/>
</dbReference>
<dbReference type="PANTHER" id="PTHR11042">
    <property type="entry name" value="EUKARYOTIC TRANSLATION INITIATION FACTOR 2-ALPHA KINASE EIF2-ALPHA KINASE -RELATED"/>
    <property type="match status" value="1"/>
</dbReference>
<keyword evidence="2 6" id="KW-0547">Nucleotide-binding</keyword>
<evidence type="ECO:0000313" key="11">
    <source>
        <dbReference type="Proteomes" id="UP001175271"/>
    </source>
</evidence>
<evidence type="ECO:0000256" key="5">
    <source>
        <dbReference type="ARBA" id="ARBA00037982"/>
    </source>
</evidence>
<protein>
    <recommendedName>
        <fullName evidence="9">Protein kinase domain-containing protein</fullName>
    </recommendedName>
</protein>
<evidence type="ECO:0000313" key="10">
    <source>
        <dbReference type="EMBL" id="KAK0410611.1"/>
    </source>
</evidence>
<dbReference type="GO" id="GO:0004674">
    <property type="term" value="F:protein serine/threonine kinase activity"/>
    <property type="evidence" value="ECO:0007669"/>
    <property type="project" value="UniProtKB-KW"/>
</dbReference>
<dbReference type="GO" id="GO:0005524">
    <property type="term" value="F:ATP binding"/>
    <property type="evidence" value="ECO:0007669"/>
    <property type="project" value="UniProtKB-UniRule"/>
</dbReference>
<keyword evidence="11" id="KW-1185">Reference proteome</keyword>
<dbReference type="GO" id="GO:0005737">
    <property type="term" value="C:cytoplasm"/>
    <property type="evidence" value="ECO:0007669"/>
    <property type="project" value="TreeGrafter"/>
</dbReference>
<dbReference type="Gene3D" id="1.10.510.10">
    <property type="entry name" value="Transferase(Phosphotransferase) domain 1"/>
    <property type="match status" value="1"/>
</dbReference>
<dbReference type="InterPro" id="IPR011009">
    <property type="entry name" value="Kinase-like_dom_sf"/>
</dbReference>
<keyword evidence="7" id="KW-0723">Serine/threonine-protein kinase</keyword>
<feature type="region of interest" description="Disordered" evidence="8">
    <location>
        <begin position="16"/>
        <end position="55"/>
    </location>
</feature>
<evidence type="ECO:0000256" key="3">
    <source>
        <dbReference type="ARBA" id="ARBA00022777"/>
    </source>
</evidence>